<gene>
    <name evidence="1" type="ORF">CO169_00085</name>
</gene>
<accession>A0A2M7XMG0</accession>
<dbReference type="Proteomes" id="UP000230062">
    <property type="component" value="Unassembled WGS sequence"/>
</dbReference>
<organism evidence="1 2">
    <name type="scientific">Candidatus Shapirobacteria bacterium CG_4_9_14_3_um_filter_39_13</name>
    <dbReference type="NCBI Taxonomy" id="1974479"/>
    <lineage>
        <taxon>Bacteria</taxon>
        <taxon>Candidatus Shapironibacteriota</taxon>
    </lineage>
</organism>
<reference evidence="2" key="1">
    <citation type="submission" date="2017-09" db="EMBL/GenBank/DDBJ databases">
        <title>Depth-based differentiation of microbial function through sediment-hosted aquifers and enrichment of novel symbionts in the deep terrestrial subsurface.</title>
        <authorList>
            <person name="Probst A.J."/>
            <person name="Ladd B."/>
            <person name="Jarett J.K."/>
            <person name="Geller-Mcgrath D.E."/>
            <person name="Sieber C.M.K."/>
            <person name="Emerson J.B."/>
            <person name="Anantharaman K."/>
            <person name="Thomas B.C."/>
            <person name="Malmstrom R."/>
            <person name="Stieglmeier M."/>
            <person name="Klingl A."/>
            <person name="Woyke T."/>
            <person name="Ryan C.M."/>
            <person name="Banfield J.F."/>
        </authorList>
    </citation>
    <scope>NUCLEOTIDE SEQUENCE [LARGE SCALE GENOMIC DNA]</scope>
</reference>
<proteinExistence type="predicted"/>
<evidence type="ECO:0000313" key="1">
    <source>
        <dbReference type="EMBL" id="PJA50108.1"/>
    </source>
</evidence>
<dbReference type="EMBL" id="PFWP01000004">
    <property type="protein sequence ID" value="PJA50108.1"/>
    <property type="molecule type" value="Genomic_DNA"/>
</dbReference>
<comment type="caution">
    <text evidence="1">The sequence shown here is derived from an EMBL/GenBank/DDBJ whole genome shotgun (WGS) entry which is preliminary data.</text>
</comment>
<sequence>MPDTAKVAIRASTQEHLEIEDIKDGIVLLKDGSSCLVLATTAINFGLLSEKEQEATIYAYAALLNSLNFTIQIVVRSARKDISSYLALLEEREAKEERKLIKDQIGKYRQFIQETVQKNNVLDKDFYIIIPMSAIELGVAKTFKKTVSRQKSLPFDKGYILQQAKINLYPKRDHLLRQSSRLGLKSSPLESQELIRLFFNVYNPESSTQPMAESSQYKTPLVKAAMIPKVETKTEKTEVEESTIRKQINNLVKKDEPAIS</sequence>
<protein>
    <submittedName>
        <fullName evidence="1">Uncharacterized protein</fullName>
    </submittedName>
</protein>
<name>A0A2M7XMG0_9BACT</name>
<dbReference type="AlphaFoldDB" id="A0A2M7XMG0"/>
<evidence type="ECO:0000313" key="2">
    <source>
        <dbReference type="Proteomes" id="UP000230062"/>
    </source>
</evidence>